<organism evidence="1 2">
    <name type="scientific">Ambrosia artemisiifolia</name>
    <name type="common">Common ragweed</name>
    <dbReference type="NCBI Taxonomy" id="4212"/>
    <lineage>
        <taxon>Eukaryota</taxon>
        <taxon>Viridiplantae</taxon>
        <taxon>Streptophyta</taxon>
        <taxon>Embryophyta</taxon>
        <taxon>Tracheophyta</taxon>
        <taxon>Spermatophyta</taxon>
        <taxon>Magnoliopsida</taxon>
        <taxon>eudicotyledons</taxon>
        <taxon>Gunneridae</taxon>
        <taxon>Pentapetalae</taxon>
        <taxon>asterids</taxon>
        <taxon>campanulids</taxon>
        <taxon>Asterales</taxon>
        <taxon>Asteraceae</taxon>
        <taxon>Asteroideae</taxon>
        <taxon>Heliantheae alliance</taxon>
        <taxon>Heliantheae</taxon>
        <taxon>Ambrosia</taxon>
    </lineage>
</organism>
<reference evidence="1" key="1">
    <citation type="submission" date="2022-06" db="EMBL/GenBank/DDBJ databases">
        <title>Uncovering the hologenomic basis of an extraordinary plant invasion.</title>
        <authorList>
            <person name="Bieker V.C."/>
            <person name="Martin M.D."/>
            <person name="Gilbert T."/>
            <person name="Hodgins K."/>
            <person name="Battlay P."/>
            <person name="Petersen B."/>
            <person name="Wilson J."/>
        </authorList>
    </citation>
    <scope>NUCLEOTIDE SEQUENCE</scope>
    <source>
        <strain evidence="1">AA19_3_7</strain>
        <tissue evidence="1">Leaf</tissue>
    </source>
</reference>
<sequence>MSGVFKKRHKMLFMEEADKSQVSPSGHYGLRFKNSRLVQIDVAYAIMQTLPLKVYIKCYHCATTSVILILTVIKT</sequence>
<evidence type="ECO:0000313" key="2">
    <source>
        <dbReference type="Proteomes" id="UP001206925"/>
    </source>
</evidence>
<gene>
    <name evidence="1" type="ORF">M8C21_029994</name>
</gene>
<keyword evidence="2" id="KW-1185">Reference proteome</keyword>
<evidence type="ECO:0000313" key="1">
    <source>
        <dbReference type="EMBL" id="KAI7727159.1"/>
    </source>
</evidence>
<dbReference type="EMBL" id="JAMZMK010011429">
    <property type="protein sequence ID" value="KAI7727159.1"/>
    <property type="molecule type" value="Genomic_DNA"/>
</dbReference>
<dbReference type="Proteomes" id="UP001206925">
    <property type="component" value="Unassembled WGS sequence"/>
</dbReference>
<accession>A0AAD5BS43</accession>
<name>A0AAD5BS43_AMBAR</name>
<dbReference type="AlphaFoldDB" id="A0AAD5BS43"/>
<protein>
    <submittedName>
        <fullName evidence="1">Uncharacterized protein</fullName>
    </submittedName>
</protein>
<comment type="caution">
    <text evidence="1">The sequence shown here is derived from an EMBL/GenBank/DDBJ whole genome shotgun (WGS) entry which is preliminary data.</text>
</comment>
<proteinExistence type="predicted"/>